<dbReference type="Proteomes" id="UP000245699">
    <property type="component" value="Unassembled WGS sequence"/>
</dbReference>
<proteinExistence type="predicted"/>
<feature type="compositionally biased region" description="Low complexity" evidence="1">
    <location>
        <begin position="625"/>
        <end position="644"/>
    </location>
</feature>
<gene>
    <name evidence="2" type="ORF">BB559_004242</name>
</gene>
<feature type="non-terminal residue" evidence="2">
    <location>
        <position position="1841"/>
    </location>
</feature>
<feature type="region of interest" description="Disordered" evidence="1">
    <location>
        <begin position="602"/>
        <end position="649"/>
    </location>
</feature>
<protein>
    <submittedName>
        <fullName evidence="2">Uncharacterized protein</fullName>
    </submittedName>
</protein>
<feature type="compositionally biased region" description="Basic and acidic residues" evidence="1">
    <location>
        <begin position="699"/>
        <end position="710"/>
    </location>
</feature>
<feature type="region of interest" description="Disordered" evidence="1">
    <location>
        <begin position="1704"/>
        <end position="1733"/>
    </location>
</feature>
<accession>A0A2T9YG04</accession>
<feature type="region of interest" description="Disordered" evidence="1">
    <location>
        <begin position="684"/>
        <end position="748"/>
    </location>
</feature>
<dbReference type="EMBL" id="MBFT01000433">
    <property type="protein sequence ID" value="PVU91253.1"/>
    <property type="molecule type" value="Genomic_DNA"/>
</dbReference>
<comment type="caution">
    <text evidence="2">The sequence shown here is derived from an EMBL/GenBank/DDBJ whole genome shotgun (WGS) entry which is preliminary data.</text>
</comment>
<feature type="compositionally biased region" description="Polar residues" evidence="1">
    <location>
        <begin position="1526"/>
        <end position="1536"/>
    </location>
</feature>
<name>A0A2T9YG04_9FUNG</name>
<sequence length="1841" mass="210753">MDDGELLFVPINPPIQSEFLEIDSENDFNNTEIKIEEKINTCFKYFNEAIKYQHKLEYDGAISLYSKILNSKDLFDLKKEIKRFAEKTVFAIKNNYETNEEQSSENEIETDSEENDFYIEFDQNEILGVYKLLNLANKGLGQSYLATLSMIHKIIAEKLYTPSERDNGCITITKEMIEMNVRPYKIVKIPMWLELQKIIEHVNEENTTIFCFKKESSIKEQTQEPRNRDAMDIDQTMNKLNLDIIINDAFNSFESSLLYDQNDTESWYSAGCCALSLEKFPESINMFLGGLTSSLYSFGQYNTRTRYNDGSACIYLNNRKSILFGNIIQAIKNLLTKTDSSLSESNNQNVTISQIHQIIREALDRERIRKHSDIELVRTCSGLSPLGWRCLEGLFYAYLMQGNYETMHKVAVLGRSVNRVFMAEEETILEANLNLNINIKEYLDKLSWKAGSESEFLHYEKKEILEIPNITDNVFHESESNTSLDYIENNKTAFFKNIILKSHAKNKNMGFIESYISLNSENIINELGNKLINYIDVLHENPKEGKAKDIFKLLTSKINIKLDYNSLMDIDTVKNKSKKTKFLNEKPIDVIDVDNDPILPNKSFNYPSNGKTNQKNSGTVSMSRNNNFIGTINNNSAPNFNQSNISHNRDALNSNSRALGKSASDVGEKRAEVIVTHVLNQNPASGLNTLTKHTHGSKRKSESSDSEQKQFKRRTSSRVRRIAKTNDTIDVQSKSENNTNLGSDSDSFDFTRLGIPKFPTRSSLEIFEDLFTNKNVGINNEHKNNLDNHSANKTSEKDSAQFLQRNNALSLHEAGTDSNEITTNVDSLSHTEIHKTKPPINQSIKINKESSNLSPENVKLAKHLEKASKSLDMLKIEYFHETPNEKNSLPDNIFTAESGRVIWELASKLYKSKNVEPFTRNKKLFQTPKKNKNDETDGNVSHFTRYYLDDLAKERKSEKRFSKLKSKSSKADDKKLEQKFVNEISESNEGVYDVMIKLLFFLVDNPNNNEDGGSHPDSTSTSQQILEQDFGTGKFSQFNQSALNLICCGGGVLVDILEQKIHQYAIEFVSPDLSDYSSNRKINQNQNKYSYKVDYLLDIVVLSLFITEKLSFQIENLIQRLMYMPSKNVIIIDIEQEHPVSVIEEEKEKISQKLIELNELFDSWYSLYVKLRTQIRTIIVVPELKSKSDYLRHLKTFLEFAEISYCWNKYRVWSCRSSFTNSRKYLLQSDNDPSIFVLYSKDSSLSSRFSKMYNTSNLLSKFAFSKNETSTNNKVDQEFVNISKLYEFVDERIDHCEWLGQVDIAQNSIAQNDSYKTIQILESILIQKIVMPLKSCLYGSGKLPKKTSSGVFIVASEILDTLAESYYQTLNTKSTFIILLLKLSILVDQFSNLFKKSYIIDKQEQSKGTMKLFLEISKLLELVHCLPKSPDSLQTGNNELEINYLFEDENVSPLKPLSIYLGYPLVHHKADDLQKAEFSKIVTDYIYYHLGTNLSKLVLIMASCMPVYEKNNIHKFTQSTKTSAHSSYTKLTNQNKDSNKIPSEETSEQSGLSPTDNRHDGIISNLVNVIDNHFLKIPFFKEDIKNCYNWEILLSESIPKDWIKTITLGIRLSAVILERTIGINNQESLSSFTNYLESVHSLMGIFGLCTYKTCASSSNYFKTPAGLSFSTRFETARRGFCDYSLSSSRRIALACLDELETDENQIGDANTENHNSSLTSLEETPRKDQQETESNLKYNVCNSQIGNNNVLDNDSNKRPRSKSSEAISLIEHTLGVFSQAVFCLYDVTIDLEYNGWWIPDNHIRSIGIISHFIESYYLANKELGENSEFLQTLDGEEIDGK</sequence>
<evidence type="ECO:0000256" key="1">
    <source>
        <dbReference type="SAM" id="MobiDB-lite"/>
    </source>
</evidence>
<feature type="compositionally biased region" description="Basic residues" evidence="1">
    <location>
        <begin position="711"/>
        <end position="723"/>
    </location>
</feature>
<keyword evidence="3" id="KW-1185">Reference proteome</keyword>
<feature type="compositionally biased region" description="Polar residues" evidence="1">
    <location>
        <begin position="602"/>
        <end position="624"/>
    </location>
</feature>
<organism evidence="2 3">
    <name type="scientific">Furculomyces boomerangus</name>
    <dbReference type="NCBI Taxonomy" id="61424"/>
    <lineage>
        <taxon>Eukaryota</taxon>
        <taxon>Fungi</taxon>
        <taxon>Fungi incertae sedis</taxon>
        <taxon>Zoopagomycota</taxon>
        <taxon>Kickxellomycotina</taxon>
        <taxon>Harpellomycetes</taxon>
        <taxon>Harpellales</taxon>
        <taxon>Harpellaceae</taxon>
        <taxon>Furculomyces</taxon>
    </lineage>
</organism>
<dbReference type="STRING" id="61424.A0A2T9YG04"/>
<reference evidence="2 3" key="1">
    <citation type="journal article" date="2018" name="MBio">
        <title>Comparative Genomics Reveals the Core Gene Toolbox for the Fungus-Insect Symbiosis.</title>
        <authorList>
            <person name="Wang Y."/>
            <person name="Stata M."/>
            <person name="Wang W."/>
            <person name="Stajich J.E."/>
            <person name="White M.M."/>
            <person name="Moncalvo J.M."/>
        </authorList>
    </citation>
    <scope>NUCLEOTIDE SEQUENCE [LARGE SCALE GENOMIC DNA]</scope>
    <source>
        <strain evidence="2 3">AUS-77-4</strain>
    </source>
</reference>
<feature type="compositionally biased region" description="Polar residues" evidence="1">
    <location>
        <begin position="725"/>
        <end position="745"/>
    </location>
</feature>
<feature type="compositionally biased region" description="Polar residues" evidence="1">
    <location>
        <begin position="1707"/>
        <end position="1722"/>
    </location>
</feature>
<feature type="region of interest" description="Disordered" evidence="1">
    <location>
        <begin position="1526"/>
        <end position="1557"/>
    </location>
</feature>
<evidence type="ECO:0000313" key="2">
    <source>
        <dbReference type="EMBL" id="PVU91253.1"/>
    </source>
</evidence>
<evidence type="ECO:0000313" key="3">
    <source>
        <dbReference type="Proteomes" id="UP000245699"/>
    </source>
</evidence>